<dbReference type="Proteomes" id="UP000276254">
    <property type="component" value="Chromosome"/>
</dbReference>
<evidence type="ECO:0000313" key="1">
    <source>
        <dbReference type="EMBL" id="AYJ87806.1"/>
    </source>
</evidence>
<dbReference type="AlphaFoldDB" id="A0A494TPT5"/>
<dbReference type="Gene3D" id="3.40.30.10">
    <property type="entry name" value="Glutaredoxin"/>
    <property type="match status" value="1"/>
</dbReference>
<dbReference type="KEGG" id="spha:D3Y57_06660"/>
<name>A0A494TPT5_SPHPE</name>
<protein>
    <submittedName>
        <fullName evidence="1">(2Fe-2S) ferredoxin domain-containing protein</fullName>
    </submittedName>
</protein>
<keyword evidence="2" id="KW-1185">Reference proteome</keyword>
<dbReference type="EMBL" id="CP032829">
    <property type="protein sequence ID" value="AYJ87806.1"/>
    <property type="molecule type" value="Genomic_DNA"/>
</dbReference>
<organism evidence="1 2">
    <name type="scientific">Sphingomonas paeninsulae</name>
    <dbReference type="NCBI Taxonomy" id="2319844"/>
    <lineage>
        <taxon>Bacteria</taxon>
        <taxon>Pseudomonadati</taxon>
        <taxon>Pseudomonadota</taxon>
        <taxon>Alphaproteobacteria</taxon>
        <taxon>Sphingomonadales</taxon>
        <taxon>Sphingomonadaceae</taxon>
        <taxon>Sphingomonas</taxon>
    </lineage>
</organism>
<proteinExistence type="predicted"/>
<dbReference type="OrthoDB" id="7412671at2"/>
<accession>A0A494TPT5</accession>
<sequence length="95" mass="10094">MKRVSSNWGSAVLVCAKCSKKIDGGFGEKGKTRLVKALKKEIGKGRKAALGIVEVKCLGVCPKNAVTVIDSRKPGEWMVVRAGTPIAQVKALLTE</sequence>
<evidence type="ECO:0000313" key="2">
    <source>
        <dbReference type="Proteomes" id="UP000276254"/>
    </source>
</evidence>
<reference evidence="1 2" key="1">
    <citation type="submission" date="2018-09" db="EMBL/GenBank/DDBJ databases">
        <title>Sphingomonas peninsula sp. nov., isolated from fildes peninsula, Antarctic soil.</title>
        <authorList>
            <person name="Yingchao G."/>
        </authorList>
    </citation>
    <scope>NUCLEOTIDE SEQUENCE [LARGE SCALE GENOMIC DNA]</scope>
    <source>
        <strain evidence="1 2">YZ-8</strain>
    </source>
</reference>
<gene>
    <name evidence="1" type="ORF">D3Y57_06660</name>
</gene>